<dbReference type="SUPFAM" id="SSF48013">
    <property type="entry name" value="NusB-like"/>
    <property type="match status" value="1"/>
</dbReference>
<dbReference type="GO" id="GO:0003723">
    <property type="term" value="F:RNA binding"/>
    <property type="evidence" value="ECO:0007669"/>
    <property type="project" value="UniProtKB-KW"/>
</dbReference>
<keyword evidence="1" id="KW-0694">RNA-binding</keyword>
<sequence length="197" mass="22812">MKGNSFQPGEESRYLAALAVHAVIYKGESLRQWTSNHNQPSLTPETRKFFNSYLLGSLRWFVQNKIILIDLLRSPIKEKDKIVEVLLCSAIYEITRMRTPDYAAVSSTVEAVKIAQKGHLKALVNATLRNFIRAKEKFITKSRQSPEGRYSFPLWFIEQTRKDYPKDWQTILDASNQIPTLWLCVNTAKISLTEYRQ</sequence>
<gene>
    <name evidence="4" type="ORF">METZ01_LOCUS395118</name>
</gene>
<dbReference type="AlphaFoldDB" id="A0A382V709"/>
<dbReference type="GO" id="GO:0006355">
    <property type="term" value="P:regulation of DNA-templated transcription"/>
    <property type="evidence" value="ECO:0007669"/>
    <property type="project" value="InterPro"/>
</dbReference>
<dbReference type="EMBL" id="UINC01149659">
    <property type="protein sequence ID" value="SVD42264.1"/>
    <property type="molecule type" value="Genomic_DNA"/>
</dbReference>
<evidence type="ECO:0000313" key="4">
    <source>
        <dbReference type="EMBL" id="SVD42264.1"/>
    </source>
</evidence>
<reference evidence="4" key="1">
    <citation type="submission" date="2018-05" db="EMBL/GenBank/DDBJ databases">
        <authorList>
            <person name="Lanie J.A."/>
            <person name="Ng W.-L."/>
            <person name="Kazmierczak K.M."/>
            <person name="Andrzejewski T.M."/>
            <person name="Davidsen T.M."/>
            <person name="Wayne K.J."/>
            <person name="Tettelin H."/>
            <person name="Glass J.I."/>
            <person name="Rusch D."/>
            <person name="Podicherti R."/>
            <person name="Tsui H.-C.T."/>
            <person name="Winkler M.E."/>
        </authorList>
    </citation>
    <scope>NUCLEOTIDE SEQUENCE</scope>
</reference>
<feature type="domain" description="NusB/RsmB/TIM44" evidence="2">
    <location>
        <begin position="11"/>
        <end position="133"/>
    </location>
</feature>
<dbReference type="Pfam" id="PF22458">
    <property type="entry name" value="RsmF-B_ferredox"/>
    <property type="match status" value="1"/>
</dbReference>
<accession>A0A382V709</accession>
<dbReference type="Pfam" id="PF01029">
    <property type="entry name" value="NusB"/>
    <property type="match status" value="1"/>
</dbReference>
<dbReference type="InterPro" id="IPR035926">
    <property type="entry name" value="NusB-like_sf"/>
</dbReference>
<evidence type="ECO:0000259" key="2">
    <source>
        <dbReference type="Pfam" id="PF01029"/>
    </source>
</evidence>
<protein>
    <submittedName>
        <fullName evidence="4">Uncharacterized protein</fullName>
    </submittedName>
</protein>
<dbReference type="InterPro" id="IPR006027">
    <property type="entry name" value="NusB_RsmB_TIM44"/>
</dbReference>
<feature type="non-terminal residue" evidence="4">
    <location>
        <position position="197"/>
    </location>
</feature>
<dbReference type="InterPro" id="IPR054728">
    <property type="entry name" value="RsmB-like_ferredoxin"/>
</dbReference>
<evidence type="ECO:0000259" key="3">
    <source>
        <dbReference type="Pfam" id="PF22458"/>
    </source>
</evidence>
<dbReference type="Gene3D" id="1.10.287.730">
    <property type="entry name" value="Helix hairpin bin"/>
    <property type="match status" value="1"/>
</dbReference>
<dbReference type="Gene3D" id="1.10.940.10">
    <property type="entry name" value="NusB-like"/>
    <property type="match status" value="1"/>
</dbReference>
<proteinExistence type="predicted"/>
<evidence type="ECO:0000256" key="1">
    <source>
        <dbReference type="ARBA" id="ARBA00022884"/>
    </source>
</evidence>
<name>A0A382V709_9ZZZZ</name>
<feature type="domain" description="Ribosomal RNA small subunit methyltransferase B-like ferredoxin-like" evidence="3">
    <location>
        <begin position="152"/>
        <end position="196"/>
    </location>
</feature>
<organism evidence="4">
    <name type="scientific">marine metagenome</name>
    <dbReference type="NCBI Taxonomy" id="408172"/>
    <lineage>
        <taxon>unclassified sequences</taxon>
        <taxon>metagenomes</taxon>
        <taxon>ecological metagenomes</taxon>
    </lineage>
</organism>